<dbReference type="AlphaFoldDB" id="A0A1S2V5Z6"/>
<reference evidence="1 2" key="1">
    <citation type="submission" date="2016-08" db="EMBL/GenBank/DDBJ databases">
        <title>Draft genome sequence of Pseudomonas costantinii LMG 22119, type strain isolated from cultivated mushroom (Agaricus bisporus) sporophores.</title>
        <authorList>
            <person name="Tambong J.T."/>
        </authorList>
    </citation>
    <scope>NUCLEOTIDE SEQUENCE [LARGE SCALE GENOMIC DNA]</scope>
    <source>
        <strain evidence="1 2">LMG 22119</strain>
    </source>
</reference>
<organism evidence="1 2">
    <name type="scientific">Pseudomonas costantinii</name>
    <dbReference type="NCBI Taxonomy" id="168469"/>
    <lineage>
        <taxon>Bacteria</taxon>
        <taxon>Pseudomonadati</taxon>
        <taxon>Pseudomonadota</taxon>
        <taxon>Gammaproteobacteria</taxon>
        <taxon>Pseudomonadales</taxon>
        <taxon>Pseudomonadaceae</taxon>
        <taxon>Pseudomonas</taxon>
    </lineage>
</organism>
<evidence type="ECO:0000313" key="1">
    <source>
        <dbReference type="EMBL" id="OIN53775.1"/>
    </source>
</evidence>
<sequence>MTKFPVSDGTIEKVTCCRNTLLMEFTDWQEKSWVITFEGLIAFQGISAVGAEICDMYEEENSPLAKEAERLEIGETGTSYCFTSSNGGEVIFVVVAGSYRAEET</sequence>
<gene>
    <name evidence="1" type="ORF">BFL40_07985</name>
</gene>
<accession>A0A1S2V5Z6</accession>
<comment type="caution">
    <text evidence="1">The sequence shown here is derived from an EMBL/GenBank/DDBJ whole genome shotgun (WGS) entry which is preliminary data.</text>
</comment>
<dbReference type="OrthoDB" id="9134669at2"/>
<name>A0A1S2V5Z6_9PSED</name>
<dbReference type="RefSeq" id="WP_071483452.1">
    <property type="nucleotide sequence ID" value="NZ_FNTS01000002.1"/>
</dbReference>
<proteinExistence type="predicted"/>
<dbReference type="EMBL" id="MDDR01000015">
    <property type="protein sequence ID" value="OIN53775.1"/>
    <property type="molecule type" value="Genomic_DNA"/>
</dbReference>
<protein>
    <submittedName>
        <fullName evidence="1">Uncharacterized protein</fullName>
    </submittedName>
</protein>
<dbReference type="Proteomes" id="UP000181661">
    <property type="component" value="Unassembled WGS sequence"/>
</dbReference>
<evidence type="ECO:0000313" key="2">
    <source>
        <dbReference type="Proteomes" id="UP000181661"/>
    </source>
</evidence>